<evidence type="ECO:0000256" key="5">
    <source>
        <dbReference type="SAM" id="MobiDB-lite"/>
    </source>
</evidence>
<feature type="compositionally biased region" description="Polar residues" evidence="5">
    <location>
        <begin position="1"/>
        <end position="16"/>
    </location>
</feature>
<dbReference type="AlphaFoldDB" id="A0A1R1PT35"/>
<feature type="region of interest" description="Disordered" evidence="5">
    <location>
        <begin position="1"/>
        <end position="29"/>
    </location>
</feature>
<evidence type="ECO:0000313" key="7">
    <source>
        <dbReference type="Proteomes" id="UP000188320"/>
    </source>
</evidence>
<proteinExistence type="inferred from homology"/>
<dbReference type="Gene3D" id="3.30.310.180">
    <property type="match status" value="1"/>
</dbReference>
<comment type="subunit">
    <text evidence="4">Component of the Mediator complex.</text>
</comment>
<evidence type="ECO:0000256" key="3">
    <source>
        <dbReference type="ARBA" id="ARBA00023242"/>
    </source>
</evidence>
<reference evidence="7" key="1">
    <citation type="submission" date="2017-01" db="EMBL/GenBank/DDBJ databases">
        <authorList>
            <person name="Wang Y."/>
            <person name="White M."/>
            <person name="Kvist S."/>
            <person name="Moncalvo J.-M."/>
        </authorList>
    </citation>
    <scope>NUCLEOTIDE SEQUENCE [LARGE SCALE GENOMIC DNA]</scope>
    <source>
        <strain evidence="7">COL-18-3</strain>
    </source>
</reference>
<dbReference type="GO" id="GO:0003712">
    <property type="term" value="F:transcription coregulator activity"/>
    <property type="evidence" value="ECO:0007669"/>
    <property type="project" value="InterPro"/>
</dbReference>
<dbReference type="Proteomes" id="UP000188320">
    <property type="component" value="Unassembled WGS sequence"/>
</dbReference>
<organism evidence="6 7">
    <name type="scientific">Zancudomyces culisetae</name>
    <name type="common">Gut fungus</name>
    <name type="synonym">Smittium culisetae</name>
    <dbReference type="NCBI Taxonomy" id="1213189"/>
    <lineage>
        <taxon>Eukaryota</taxon>
        <taxon>Fungi</taxon>
        <taxon>Fungi incertae sedis</taxon>
        <taxon>Zoopagomycota</taxon>
        <taxon>Kickxellomycotina</taxon>
        <taxon>Harpellomycetes</taxon>
        <taxon>Harpellales</taxon>
        <taxon>Legeriomycetaceae</taxon>
        <taxon>Zancudomyces</taxon>
    </lineage>
</organism>
<keyword evidence="7" id="KW-1185">Reference proteome</keyword>
<keyword evidence="4" id="KW-0010">Activator</keyword>
<protein>
    <recommendedName>
        <fullName evidence="4">Mediator of RNA polymerase II transcription subunit 20</fullName>
    </recommendedName>
    <alternativeName>
        <fullName evidence="4">Mediator complex subunit 20</fullName>
    </alternativeName>
</protein>
<dbReference type="GO" id="GO:0006357">
    <property type="term" value="P:regulation of transcription by RNA polymerase II"/>
    <property type="evidence" value="ECO:0007669"/>
    <property type="project" value="InterPro"/>
</dbReference>
<keyword evidence="4" id="KW-0804">Transcription</keyword>
<evidence type="ECO:0000256" key="4">
    <source>
        <dbReference type="RuleBase" id="RU364152"/>
    </source>
</evidence>
<evidence type="ECO:0000256" key="1">
    <source>
        <dbReference type="ARBA" id="ARBA00004123"/>
    </source>
</evidence>
<keyword evidence="3 4" id="KW-0539">Nucleus</keyword>
<comment type="function">
    <text evidence="4">Component of the Mediator complex, a coactivator involved in the regulated transcription of nearly all RNA polymerase II-dependent genes. Mediator functions as a bridge to convey information from gene-specific regulatory proteins to the basal RNA polymerase II transcription machinery. Mediator is recruited to promoters by direct interactions with regulatory proteins and serves as a scaffold for the assembly of a functional preinitiation complex with RNA polymerase II and the general transcription factors.</text>
</comment>
<accession>A0A1R1PT35</accession>
<feature type="compositionally biased region" description="Low complexity" evidence="5">
    <location>
        <begin position="189"/>
        <end position="205"/>
    </location>
</feature>
<evidence type="ECO:0000256" key="2">
    <source>
        <dbReference type="ARBA" id="ARBA00010743"/>
    </source>
</evidence>
<sequence>MDSSTALYPNVLNSNEINERAGESEAEDEDEEIYYIENINNEEHELMEKSINGSSNRKHYNMYNGNVRDGTVSGGGGGSGGIRQYLVFNETKMVQRVDSEFELILNKLKNIWKLRQSAKIEGYCAVSVGGDYVIKIGNIMVGTSYKGMLIQAEYYLPNRQGLGGYNECKILLDELVYSHLFSFLDNSNSNSNSNSNNNNNSNNSGNKGGSGSAKRILRKADIKTGGTERDEMLVPLQYVLIFTDNNIL</sequence>
<comment type="similarity">
    <text evidence="2 4">Belongs to the Mediator complex subunit 20 family.</text>
</comment>
<dbReference type="InterPro" id="IPR013921">
    <property type="entry name" value="Mediator_Med20"/>
</dbReference>
<name>A0A1R1PT35_ZANCU</name>
<evidence type="ECO:0000313" key="6">
    <source>
        <dbReference type="EMBL" id="OMH84063.1"/>
    </source>
</evidence>
<keyword evidence="4" id="KW-0805">Transcription regulation</keyword>
<dbReference type="OrthoDB" id="1854899at2759"/>
<dbReference type="EMBL" id="LSSK01000258">
    <property type="protein sequence ID" value="OMH84063.1"/>
    <property type="molecule type" value="Genomic_DNA"/>
</dbReference>
<comment type="subcellular location">
    <subcellularLocation>
        <location evidence="1 4">Nucleus</location>
    </subcellularLocation>
</comment>
<comment type="caution">
    <text evidence="6">The sequence shown here is derived from an EMBL/GenBank/DDBJ whole genome shotgun (WGS) entry which is preliminary data.</text>
</comment>
<feature type="region of interest" description="Disordered" evidence="5">
    <location>
        <begin position="189"/>
        <end position="214"/>
    </location>
</feature>
<gene>
    <name evidence="4" type="primary">MED20</name>
    <name evidence="6" type="ORF">AX774_g2422</name>
</gene>
<dbReference type="Pfam" id="PF08612">
    <property type="entry name" value="Med20"/>
    <property type="match status" value="1"/>
</dbReference>
<dbReference type="GO" id="GO:0016592">
    <property type="term" value="C:mediator complex"/>
    <property type="evidence" value="ECO:0007669"/>
    <property type="project" value="InterPro"/>
</dbReference>